<keyword evidence="3" id="KW-1185">Reference proteome</keyword>
<sequence>MQTMLARHSKQQQSTFLAALALLLGLLLWAPGITAFSTDVNLSGENQLPPPFFFTVSYDPDDLASVSIDGEDVGCSFQPRKASTAAWAAVAVPAPNYNASSPSISCVFSDTTERPAQIGILTFFSLTTNESVFTDTIWAGTPVKESRSCHFNSATAFQGKDDGADLSLFSPNSDKNTFCATTAAVRNTTAANAWKAINGQLGSLLPDLREFAVGDKVPELKVQALLLGLPVRMLQGTDSMSFYSADVNKLATDSTAWSMQQACSGNGTCLNAQPLFSLLYPYFNASVTTNGNVTTSLFDSASNKITLFSDLAGAYAMSATGTAYVFIDASVNRIVRGTHLAKTIEALLLYNRNVTGVDFIVEQNSTTTCPTFQASLEKFVQQSASVSCGQGRDAVTPYALVAWNPTGYEECQPSTLERRFGPFGGPNPKKRKRSTVTTVTRASVELEALSNAISVVQDSFNNRAATNFKTPGLAVPDQLILENIDEDPFTVVRAVDPQDLNFYRQPSQCAAGQSLSFTLNLDTSHPLALEIRTKISRTGSRTGIIYAVTSPLLMQLPDWFLYTNTDDVNRWAVAFSVTSGNNQPTTYVVTITLKTWGIYGETTIWFTTSPVWSAFSNVALDVTFICGRTSSLLDQRSPPPLPGVQEELSPIEDLMQSYPPNPPPGRGPIMAWNVQGFSESPLAGKPELLIWTAQQSFVTLFNEGGKSLQKALSASDLLNVSPSCLKNVVTVRKDQGLVVNDGVVNDGCYELNTHLAGTCLYRHVKAPSRSPVAFRQVMCAVTPKAVITRLTDGECRVDKTVMSESGEQVIQNFAVIPLHWKSATTALQADARALVLYAEYLRVTYGVAVVAGGDFNTESLQTVLQDLTITETGAHNHNLAALFTRYLRSVAVPASPTHMKNSNSKNYDSLWFMHGAASKVPQSVRVEKTDVNVYADPESIFYKMDPDADSNGNDLCRKTAQQSCSVEFSNHHPVVFNVMIGTTQFSIMSWNVDNLPLLSKAPIPPNTITPDNSFNTDPQLVGHVRNTRFQKYIDQFDIRAFQELPEGREIVADSRRNGISIPTTGSSPLKQAACKSLIYTLRPAELRTESAGKEGQMRACMFGEAGLTIIPFIVISVHAYSTEPPLLSTDLNRAPTIDDVLNFQAQLAEFCVSSLKAPPFSVTEVDARKRCAFQVPADRTRIPLIVVGDFNSDWLTGYTGDGNRRAGPWTEYDLTAFRQSYNSDRQKYAKTISTNLGLSCQLADTTAAGEDNMLAKLILPGVDDEILAEAVTDGVHSVPNQACGILGSRRMPWATTLKGSYFDMAYVCDPASVVTFRRAKIDPFLRGFVFDGEANPVCEKPTEKLFGTDGCTEGYGAWPGSSNGQSCLLDDTSDHRPVYARAAAAS</sequence>
<evidence type="ECO:0000313" key="3">
    <source>
        <dbReference type="Proteomes" id="UP001212152"/>
    </source>
</evidence>
<dbReference type="EMBL" id="JADGJQ010000045">
    <property type="protein sequence ID" value="KAJ3176021.1"/>
    <property type="molecule type" value="Genomic_DNA"/>
</dbReference>
<feature type="signal peptide" evidence="1">
    <location>
        <begin position="1"/>
        <end position="35"/>
    </location>
</feature>
<dbReference type="InterPro" id="IPR036691">
    <property type="entry name" value="Endo/exonu/phosph_ase_sf"/>
</dbReference>
<feature type="chain" id="PRO_5041956083" evidence="1">
    <location>
        <begin position="36"/>
        <end position="1386"/>
    </location>
</feature>
<evidence type="ECO:0000313" key="2">
    <source>
        <dbReference type="EMBL" id="KAJ3176021.1"/>
    </source>
</evidence>
<protein>
    <submittedName>
        <fullName evidence="2">Uncharacterized protein</fullName>
    </submittedName>
</protein>
<organism evidence="2 3">
    <name type="scientific">Geranomyces variabilis</name>
    <dbReference type="NCBI Taxonomy" id="109894"/>
    <lineage>
        <taxon>Eukaryota</taxon>
        <taxon>Fungi</taxon>
        <taxon>Fungi incertae sedis</taxon>
        <taxon>Chytridiomycota</taxon>
        <taxon>Chytridiomycota incertae sedis</taxon>
        <taxon>Chytridiomycetes</taxon>
        <taxon>Spizellomycetales</taxon>
        <taxon>Powellomycetaceae</taxon>
        <taxon>Geranomyces</taxon>
    </lineage>
</organism>
<comment type="caution">
    <text evidence="2">The sequence shown here is derived from an EMBL/GenBank/DDBJ whole genome shotgun (WGS) entry which is preliminary data.</text>
</comment>
<proteinExistence type="predicted"/>
<dbReference type="Proteomes" id="UP001212152">
    <property type="component" value="Unassembled WGS sequence"/>
</dbReference>
<accession>A0AAD5TIC6</accession>
<evidence type="ECO:0000256" key="1">
    <source>
        <dbReference type="SAM" id="SignalP"/>
    </source>
</evidence>
<gene>
    <name evidence="2" type="ORF">HDU87_005538</name>
</gene>
<keyword evidence="1" id="KW-0732">Signal</keyword>
<reference evidence="2" key="1">
    <citation type="submission" date="2020-05" db="EMBL/GenBank/DDBJ databases">
        <title>Phylogenomic resolution of chytrid fungi.</title>
        <authorList>
            <person name="Stajich J.E."/>
            <person name="Amses K."/>
            <person name="Simmons R."/>
            <person name="Seto K."/>
            <person name="Myers J."/>
            <person name="Bonds A."/>
            <person name="Quandt C.A."/>
            <person name="Barry K."/>
            <person name="Liu P."/>
            <person name="Grigoriev I."/>
            <person name="Longcore J.E."/>
            <person name="James T.Y."/>
        </authorList>
    </citation>
    <scope>NUCLEOTIDE SEQUENCE</scope>
    <source>
        <strain evidence="2">JEL0379</strain>
    </source>
</reference>
<dbReference type="SUPFAM" id="SSF56219">
    <property type="entry name" value="DNase I-like"/>
    <property type="match status" value="1"/>
</dbReference>
<name>A0AAD5TIC6_9FUNG</name>